<protein>
    <submittedName>
        <fullName evidence="1">Uncharacterized protein</fullName>
    </submittedName>
</protein>
<accession>A0ABW2WCA6</accession>
<dbReference type="InterPro" id="IPR027417">
    <property type="entry name" value="P-loop_NTPase"/>
</dbReference>
<gene>
    <name evidence="1" type="ORF">ACFQZ6_13165</name>
</gene>
<keyword evidence="2" id="KW-1185">Reference proteome</keyword>
<dbReference type="SUPFAM" id="SSF52540">
    <property type="entry name" value="P-loop containing nucleoside triphosphate hydrolases"/>
    <property type="match status" value="1"/>
</dbReference>
<comment type="caution">
    <text evidence="1">The sequence shown here is derived from an EMBL/GenBank/DDBJ whole genome shotgun (WGS) entry which is preliminary data.</text>
</comment>
<reference evidence="2" key="1">
    <citation type="journal article" date="2019" name="Int. J. Syst. Evol. Microbiol.">
        <title>The Global Catalogue of Microorganisms (GCM) 10K type strain sequencing project: providing services to taxonomists for standard genome sequencing and annotation.</title>
        <authorList>
            <consortium name="The Broad Institute Genomics Platform"/>
            <consortium name="The Broad Institute Genome Sequencing Center for Infectious Disease"/>
            <person name="Wu L."/>
            <person name="Ma J."/>
        </authorList>
    </citation>
    <scope>NUCLEOTIDE SEQUENCE [LARGE SCALE GENOMIC DNA]</scope>
    <source>
        <strain evidence="2">CGMCC 4.7400</strain>
    </source>
</reference>
<evidence type="ECO:0000313" key="1">
    <source>
        <dbReference type="EMBL" id="MFD0315164.1"/>
    </source>
</evidence>
<name>A0ABW2WCA6_9ACTN</name>
<evidence type="ECO:0000313" key="2">
    <source>
        <dbReference type="Proteomes" id="UP001597023"/>
    </source>
</evidence>
<proteinExistence type="predicted"/>
<sequence>MAVILIAIVLLAVVYTVSRTARNRRRHQPPSAADYQQVPTFQVVTIGLQGSGKTLLLASMYHQLQTPAHQCFFLTAPRDEVLLLNRWFHQMADTESAHGWPRGTAKGETRHFTFTVKTRTGPATHTAFHIRYLEYAGELLTEIQEPGSTAQEELEEHIRTADSLLGVVDGYVLRKVCDGDPGGRRRLARALDAMVPLMITATCPVSFVITKWDLLADLHPDERERMRIVREVLMANAQFSSLVRIHSDDRVVRLIPVSAVGPDFATVDPSGEVVKAGRGEVRPAHVEVPLSAVVPDMFDVVEHRLDETTRRLLREEVRRRSRMTPVEALASLGTFAGQVAGRALTLAFGTTTALLVSNSLMDLYMDSQSGAQSSRQARAEQELDGEQAKIEEFRRARRRVVDDMRRKVNTLEVQLPASRLTP</sequence>
<organism evidence="1 2">
    <name type="scientific">Streptomyces flavalbus</name>
    <dbReference type="NCBI Taxonomy" id="2665155"/>
    <lineage>
        <taxon>Bacteria</taxon>
        <taxon>Bacillati</taxon>
        <taxon>Actinomycetota</taxon>
        <taxon>Actinomycetes</taxon>
        <taxon>Kitasatosporales</taxon>
        <taxon>Streptomycetaceae</taxon>
        <taxon>Streptomyces</taxon>
    </lineage>
</organism>
<dbReference type="Proteomes" id="UP001597023">
    <property type="component" value="Unassembled WGS sequence"/>
</dbReference>
<dbReference type="RefSeq" id="WP_381607912.1">
    <property type="nucleotide sequence ID" value="NZ_JBHTEB010000001.1"/>
</dbReference>
<dbReference type="EMBL" id="JBHTEB010000001">
    <property type="protein sequence ID" value="MFD0315164.1"/>
    <property type="molecule type" value="Genomic_DNA"/>
</dbReference>